<keyword evidence="5" id="KW-1185">Reference proteome</keyword>
<dbReference type="GO" id="GO:0005829">
    <property type="term" value="C:cytosol"/>
    <property type="evidence" value="ECO:0007669"/>
    <property type="project" value="UniProtKB-SubCell"/>
</dbReference>
<dbReference type="OMA" id="SCWIDLM"/>
<dbReference type="Gramene" id="ESR51997">
    <property type="protein sequence ID" value="ESR51997"/>
    <property type="gene ID" value="CICLE_v10033125mg"/>
</dbReference>
<dbReference type="AlphaFoldDB" id="V4TF97"/>
<evidence type="ECO:0000313" key="5">
    <source>
        <dbReference type="Proteomes" id="UP000030687"/>
    </source>
</evidence>
<dbReference type="PANTHER" id="PTHR10663:SF388">
    <property type="entry name" value="GOLGI-SPECIFIC BREFELDIN A-RESISTANCE GUANINE NUCLEOTIDE EXCHANGE FACTOR 1"/>
    <property type="match status" value="1"/>
</dbReference>
<gene>
    <name evidence="4" type="ORF">CICLE_v10033125mg</name>
</gene>
<dbReference type="GO" id="GO:0012505">
    <property type="term" value="C:endomembrane system"/>
    <property type="evidence" value="ECO:0007669"/>
    <property type="project" value="UniProtKB-ARBA"/>
</dbReference>
<reference evidence="4 5" key="1">
    <citation type="submission" date="2013-10" db="EMBL/GenBank/DDBJ databases">
        <authorList>
            <consortium name="International Citrus Genome Consortium"/>
            <person name="Jenkins J."/>
            <person name="Schmutz J."/>
            <person name="Prochnik S."/>
            <person name="Rokhsar D."/>
            <person name="Gmitter F."/>
            <person name="Ollitrault P."/>
            <person name="Machado M."/>
            <person name="Talon M."/>
            <person name="Wincker P."/>
            <person name="Jaillon O."/>
            <person name="Morgante M."/>
        </authorList>
    </citation>
    <scope>NUCLEOTIDE SEQUENCE</scope>
    <source>
        <strain evidence="5">cv. Clemenules</strain>
    </source>
</reference>
<dbReference type="SUPFAM" id="SSF48425">
    <property type="entry name" value="Sec7 domain"/>
    <property type="match status" value="1"/>
</dbReference>
<dbReference type="InterPro" id="IPR000904">
    <property type="entry name" value="Sec7_dom"/>
</dbReference>
<evidence type="ECO:0000259" key="3">
    <source>
        <dbReference type="Pfam" id="PF01369"/>
    </source>
</evidence>
<evidence type="ECO:0000313" key="4">
    <source>
        <dbReference type="EMBL" id="ESR51997.1"/>
    </source>
</evidence>
<dbReference type="STRING" id="85681.V4TF97"/>
<dbReference type="GO" id="GO:0016192">
    <property type="term" value="P:vesicle-mediated transport"/>
    <property type="evidence" value="ECO:0007669"/>
    <property type="project" value="UniProtKB-ARBA"/>
</dbReference>
<evidence type="ECO:0000256" key="2">
    <source>
        <dbReference type="ARBA" id="ARBA00004514"/>
    </source>
</evidence>
<dbReference type="eggNOG" id="KOG0928">
    <property type="taxonomic scope" value="Eukaryota"/>
</dbReference>
<dbReference type="GO" id="GO:0005085">
    <property type="term" value="F:guanyl-nucleotide exchange factor activity"/>
    <property type="evidence" value="ECO:0007669"/>
    <property type="project" value="InterPro"/>
</dbReference>
<dbReference type="GO" id="GO:0032012">
    <property type="term" value="P:regulation of ARF protein signal transduction"/>
    <property type="evidence" value="ECO:0007669"/>
    <property type="project" value="InterPro"/>
</dbReference>
<dbReference type="Pfam" id="PF01369">
    <property type="entry name" value="Sec7"/>
    <property type="match status" value="1"/>
</dbReference>
<dbReference type="EMBL" id="KI536726">
    <property type="protein sequence ID" value="ESR51997.1"/>
    <property type="molecule type" value="Genomic_DNA"/>
</dbReference>
<dbReference type="InterPro" id="IPR035999">
    <property type="entry name" value="Sec7_dom_sf"/>
</dbReference>
<accession>V4TF97</accession>
<feature type="domain" description="SEC7" evidence="3">
    <location>
        <begin position="1"/>
        <end position="36"/>
    </location>
</feature>
<organism evidence="4 5">
    <name type="scientific">Citrus clementina</name>
    <name type="common">Clementine</name>
    <name type="synonym">Citrus deliciosa x Citrus sinensis</name>
    <dbReference type="NCBI Taxonomy" id="85681"/>
    <lineage>
        <taxon>Eukaryota</taxon>
        <taxon>Viridiplantae</taxon>
        <taxon>Streptophyta</taxon>
        <taxon>Embryophyta</taxon>
        <taxon>Tracheophyta</taxon>
        <taxon>Spermatophyta</taxon>
        <taxon>Magnoliopsida</taxon>
        <taxon>eudicotyledons</taxon>
        <taxon>Gunneridae</taxon>
        <taxon>Pentapetalae</taxon>
        <taxon>rosids</taxon>
        <taxon>malvids</taxon>
        <taxon>Sapindales</taxon>
        <taxon>Rutaceae</taxon>
        <taxon>Aurantioideae</taxon>
        <taxon>Citrus</taxon>
    </lineage>
</organism>
<sequence length="112" mass="12900">MTEEDFIRSNGHINGGNDLPREFLSELYHSICKNEIGTTPEQGAGFPEMTQSCWIDLMRKSKKTAPFIVADGRAYLDRDVFATCRAQHLPLFLLYLIMQNMKKFTRHVLMDS</sequence>
<dbReference type="Gene3D" id="1.10.1000.11">
    <property type="entry name" value="Arf Nucleotide-binding Site Opener,domain 2"/>
    <property type="match status" value="1"/>
</dbReference>
<dbReference type="InterPro" id="IPR023394">
    <property type="entry name" value="Sec7_C_sf"/>
</dbReference>
<proteinExistence type="predicted"/>
<comment type="subcellular location">
    <subcellularLocation>
        <location evidence="2">Cytoplasm</location>
        <location evidence="2">Cytosol</location>
    </subcellularLocation>
    <subcellularLocation>
        <location evidence="1">Membrane</location>
        <topology evidence="1">Peripheral membrane protein</topology>
        <orientation evidence="1">Cytoplasmic side</orientation>
    </subcellularLocation>
</comment>
<name>V4TF97_CITCL</name>
<dbReference type="InParanoid" id="V4TF97"/>
<dbReference type="Proteomes" id="UP000030687">
    <property type="component" value="Unassembled WGS sequence"/>
</dbReference>
<dbReference type="KEGG" id="cic:CICLE_v10033125mg"/>
<dbReference type="GO" id="GO:0016020">
    <property type="term" value="C:membrane"/>
    <property type="evidence" value="ECO:0007669"/>
    <property type="project" value="UniProtKB-SubCell"/>
</dbReference>
<protein>
    <recommendedName>
        <fullName evidence="3">SEC7 domain-containing protein</fullName>
    </recommendedName>
</protein>
<evidence type="ECO:0000256" key="1">
    <source>
        <dbReference type="ARBA" id="ARBA00004287"/>
    </source>
</evidence>
<dbReference type="PANTHER" id="PTHR10663">
    <property type="entry name" value="GUANYL-NUCLEOTIDE EXCHANGE FACTOR"/>
    <property type="match status" value="1"/>
</dbReference>